<feature type="active site" description="Proton acceptor" evidence="6">
    <location>
        <position position="54"/>
    </location>
</feature>
<keyword evidence="9" id="KW-1185">Reference proteome</keyword>
<comment type="catalytic activity">
    <reaction evidence="6">
        <text>a thymidine in DNA + NAD(+) = an N-(ADP-alpha-D-ribosyl)-thymidine in DNA + nicotinamide + H(+)</text>
        <dbReference type="Rhea" id="RHEA:71651"/>
        <dbReference type="Rhea" id="RHEA-COMP:13556"/>
        <dbReference type="Rhea" id="RHEA-COMP:18051"/>
        <dbReference type="ChEBI" id="CHEBI:15378"/>
        <dbReference type="ChEBI" id="CHEBI:17154"/>
        <dbReference type="ChEBI" id="CHEBI:57540"/>
        <dbReference type="ChEBI" id="CHEBI:137386"/>
        <dbReference type="ChEBI" id="CHEBI:191199"/>
    </reaction>
</comment>
<evidence type="ECO:0000259" key="7">
    <source>
        <dbReference type="PROSITE" id="PS52018"/>
    </source>
</evidence>
<evidence type="ECO:0000256" key="6">
    <source>
        <dbReference type="PROSITE-ProRule" id="PRU01362"/>
    </source>
</evidence>
<dbReference type="EMBL" id="FZOU01000001">
    <property type="protein sequence ID" value="SNS40886.1"/>
    <property type="molecule type" value="Genomic_DNA"/>
</dbReference>
<dbReference type="GO" id="GO:0016757">
    <property type="term" value="F:glycosyltransferase activity"/>
    <property type="evidence" value="ECO:0007669"/>
    <property type="project" value="UniProtKB-UniRule"/>
</dbReference>
<dbReference type="Pfam" id="PF14487">
    <property type="entry name" value="DarT"/>
    <property type="match status" value="1"/>
</dbReference>
<feature type="active site" evidence="6">
    <location>
        <position position="170"/>
    </location>
</feature>
<gene>
    <name evidence="8" type="ORF">SAMN05421770_101851</name>
</gene>
<dbReference type="Proteomes" id="UP000198356">
    <property type="component" value="Unassembled WGS sequence"/>
</dbReference>
<sequence length="218" mass="25042">MPTPPARPKIYHITHVDNLQAIAAVSRRLLSDMRLAGLGGPNQMVGMSHIKERRMLEINMEECYPEDFVGEYVPFYFCPRSVMLYLIYMRNHELTYKGGQGPIVHLQADLQTVVDWAEENERRWAFSLSNAGAYGVEFRNDLNQLDEINWPAVAAKDWRSSSIKHGKQAEFLLRDFFPWHLVERIGVQSNAIAQRAAQAIAAVAHQPGIEILQEWYYP</sequence>
<proteinExistence type="inferred from homology"/>
<evidence type="ECO:0000256" key="1">
    <source>
        <dbReference type="ARBA" id="ARBA00022649"/>
    </source>
</evidence>
<evidence type="ECO:0000256" key="4">
    <source>
        <dbReference type="ARBA" id="ARBA00022695"/>
    </source>
</evidence>
<dbReference type="OrthoDB" id="9813972at2"/>
<dbReference type="RefSeq" id="WP_089407121.1">
    <property type="nucleotide sequence ID" value="NZ_FZOU01000001.1"/>
</dbReference>
<comment type="similarity">
    <text evidence="6">Belongs to the DarT ADP-ribosyltransferase family.</text>
</comment>
<evidence type="ECO:0000313" key="9">
    <source>
        <dbReference type="Proteomes" id="UP000198356"/>
    </source>
</evidence>
<dbReference type="PROSITE" id="PS52018">
    <property type="entry name" value="DART"/>
    <property type="match status" value="1"/>
</dbReference>
<feature type="domain" description="DarT" evidence="7">
    <location>
        <begin position="8"/>
        <end position="217"/>
    </location>
</feature>
<reference evidence="8 9" key="1">
    <citation type="submission" date="2017-06" db="EMBL/GenBank/DDBJ databases">
        <authorList>
            <person name="Kim H.J."/>
            <person name="Triplett B.A."/>
        </authorList>
    </citation>
    <scope>NUCLEOTIDE SEQUENCE [LARGE SCALE GENOMIC DNA]</scope>
    <source>
        <strain evidence="8 9">DSM 18704</strain>
    </source>
</reference>
<dbReference type="GO" id="GO:0003677">
    <property type="term" value="F:DNA binding"/>
    <property type="evidence" value="ECO:0007669"/>
    <property type="project" value="UniProtKB-UniRule"/>
</dbReference>
<evidence type="ECO:0000256" key="3">
    <source>
        <dbReference type="ARBA" id="ARBA00022679"/>
    </source>
</evidence>
<feature type="binding site" evidence="6">
    <location>
        <position position="29"/>
    </location>
    <ligand>
        <name>NAD(+)</name>
        <dbReference type="ChEBI" id="CHEBI:57540"/>
    </ligand>
</feature>
<evidence type="ECO:0000256" key="5">
    <source>
        <dbReference type="ARBA" id="ARBA00023125"/>
    </source>
</evidence>
<name>A0A239E8B5_9BACT</name>
<keyword evidence="5 6" id="KW-0238">DNA-binding</keyword>
<accession>A0A239E8B5</accession>
<keyword evidence="1 6" id="KW-1277">Toxin-antitoxin system</keyword>
<protein>
    <recommendedName>
        <fullName evidence="7">DarT domain-containing protein</fullName>
    </recommendedName>
</protein>
<keyword evidence="3 6" id="KW-0808">Transferase</keyword>
<keyword evidence="4 6" id="KW-0548">Nucleotidyltransferase</keyword>
<dbReference type="GO" id="GO:0016779">
    <property type="term" value="F:nucleotidyltransferase activity"/>
    <property type="evidence" value="ECO:0007669"/>
    <property type="project" value="UniProtKB-UniRule"/>
</dbReference>
<dbReference type="InterPro" id="IPR029494">
    <property type="entry name" value="DarT"/>
</dbReference>
<feature type="binding site" evidence="6">
    <location>
        <begin position="12"/>
        <end position="14"/>
    </location>
    <ligand>
        <name>NAD(+)</name>
        <dbReference type="ChEBI" id="CHEBI:57540"/>
    </ligand>
</feature>
<dbReference type="AlphaFoldDB" id="A0A239E8B5"/>
<keyword evidence="2 6" id="KW-0328">Glycosyltransferase</keyword>
<feature type="binding site" evidence="6">
    <location>
        <position position="54"/>
    </location>
    <ligand>
        <name>NAD(+)</name>
        <dbReference type="ChEBI" id="CHEBI:57540"/>
    </ligand>
</feature>
<organism evidence="8 9">
    <name type="scientific">Granulicella rosea</name>
    <dbReference type="NCBI Taxonomy" id="474952"/>
    <lineage>
        <taxon>Bacteria</taxon>
        <taxon>Pseudomonadati</taxon>
        <taxon>Acidobacteriota</taxon>
        <taxon>Terriglobia</taxon>
        <taxon>Terriglobales</taxon>
        <taxon>Acidobacteriaceae</taxon>
        <taxon>Granulicella</taxon>
    </lineage>
</organism>
<evidence type="ECO:0000313" key="8">
    <source>
        <dbReference type="EMBL" id="SNS40886.1"/>
    </source>
</evidence>
<evidence type="ECO:0000256" key="2">
    <source>
        <dbReference type="ARBA" id="ARBA00022676"/>
    </source>
</evidence>
<comment type="caution">
    <text evidence="6">Lacks conserved residue(s) required for the propagation of feature annotation.</text>
</comment>